<dbReference type="AlphaFoldDB" id="A0ABC8U6U9"/>
<dbReference type="EC" id="5.6.2.4" evidence="12"/>
<evidence type="ECO:0000256" key="5">
    <source>
        <dbReference type="ARBA" id="ARBA00022801"/>
    </source>
</evidence>
<dbReference type="GO" id="GO:0003677">
    <property type="term" value="F:DNA binding"/>
    <property type="evidence" value="ECO:0007669"/>
    <property type="project" value="UniProtKB-KW"/>
</dbReference>
<feature type="compositionally biased region" description="Polar residues" evidence="13">
    <location>
        <begin position="313"/>
        <end position="334"/>
    </location>
</feature>
<evidence type="ECO:0000259" key="14">
    <source>
        <dbReference type="PROSITE" id="PS50967"/>
    </source>
</evidence>
<comment type="subcellular location">
    <subcellularLocation>
        <location evidence="1">Nucleus</location>
    </subcellularLocation>
</comment>
<dbReference type="PROSITE" id="PS50967">
    <property type="entry name" value="HRDC"/>
    <property type="match status" value="1"/>
</dbReference>
<dbReference type="Pfam" id="PF09382">
    <property type="entry name" value="RQC"/>
    <property type="match status" value="1"/>
</dbReference>
<dbReference type="SMART" id="SM00490">
    <property type="entry name" value="HELICc"/>
    <property type="match status" value="1"/>
</dbReference>
<organism evidence="16 17">
    <name type="scientific">Ilex paraguariensis</name>
    <name type="common">yerba mate</name>
    <dbReference type="NCBI Taxonomy" id="185542"/>
    <lineage>
        <taxon>Eukaryota</taxon>
        <taxon>Viridiplantae</taxon>
        <taxon>Streptophyta</taxon>
        <taxon>Embryophyta</taxon>
        <taxon>Tracheophyta</taxon>
        <taxon>Spermatophyta</taxon>
        <taxon>Magnoliopsida</taxon>
        <taxon>eudicotyledons</taxon>
        <taxon>Gunneridae</taxon>
        <taxon>Pentapetalae</taxon>
        <taxon>asterids</taxon>
        <taxon>campanulids</taxon>
        <taxon>Aquifoliales</taxon>
        <taxon>Aquifoliaceae</taxon>
        <taxon>Ilex</taxon>
    </lineage>
</organism>
<comment type="catalytic activity">
    <reaction evidence="11">
        <text>Couples ATP hydrolysis with the unwinding of duplex DNA by translocating in the 3'-5' direction.</text>
        <dbReference type="EC" id="5.6.2.4"/>
    </reaction>
</comment>
<dbReference type="EMBL" id="CAUOFW020006680">
    <property type="protein sequence ID" value="CAK9175695.1"/>
    <property type="molecule type" value="Genomic_DNA"/>
</dbReference>
<feature type="region of interest" description="Disordered" evidence="13">
    <location>
        <begin position="301"/>
        <end position="334"/>
    </location>
</feature>
<dbReference type="Pfam" id="PF16124">
    <property type="entry name" value="RecQ_Zn_bind"/>
    <property type="match status" value="1"/>
</dbReference>
<proteinExistence type="inferred from homology"/>
<dbReference type="PANTHER" id="PTHR13710:SF156">
    <property type="entry name" value="ATP-DEPENDENT DNA HELICASE Q-LIKE 4B"/>
    <property type="match status" value="1"/>
</dbReference>
<dbReference type="Pfam" id="PF00570">
    <property type="entry name" value="HRDC"/>
    <property type="match status" value="1"/>
</dbReference>
<keyword evidence="6" id="KW-0347">Helicase</keyword>
<keyword evidence="9" id="KW-0413">Isomerase</keyword>
<evidence type="ECO:0000256" key="9">
    <source>
        <dbReference type="ARBA" id="ARBA00023235"/>
    </source>
</evidence>
<dbReference type="GO" id="GO:0005524">
    <property type="term" value="F:ATP binding"/>
    <property type="evidence" value="ECO:0007669"/>
    <property type="project" value="UniProtKB-KW"/>
</dbReference>
<dbReference type="InterPro" id="IPR027417">
    <property type="entry name" value="P-loop_NTPase"/>
</dbReference>
<evidence type="ECO:0000256" key="2">
    <source>
        <dbReference type="ARBA" id="ARBA00005446"/>
    </source>
</evidence>
<keyword evidence="5" id="KW-0378">Hydrolase</keyword>
<name>A0ABC8U6U9_9AQUA</name>
<dbReference type="FunFam" id="3.40.50.300:FF:000340">
    <property type="entry name" value="Bloom syndrome, RecQ helicase"/>
    <property type="match status" value="1"/>
</dbReference>
<dbReference type="PANTHER" id="PTHR13710">
    <property type="entry name" value="DNA HELICASE RECQ FAMILY MEMBER"/>
    <property type="match status" value="1"/>
</dbReference>
<keyword evidence="4" id="KW-0547">Nucleotide-binding</keyword>
<dbReference type="InterPro" id="IPR044876">
    <property type="entry name" value="HRDC_dom_sf"/>
</dbReference>
<dbReference type="GO" id="GO:0005634">
    <property type="term" value="C:nucleus"/>
    <property type="evidence" value="ECO:0007669"/>
    <property type="project" value="UniProtKB-SubCell"/>
</dbReference>
<protein>
    <recommendedName>
        <fullName evidence="12">DNA 3'-5' helicase</fullName>
        <ecNumber evidence="12">5.6.2.4</ecNumber>
    </recommendedName>
</protein>
<sequence length="525" mass="58851">MDCEKVAEKLQECGHKAAFYHGSMDAAQRAFVQRQWSKDEINIICATVAFGMGINKPDVRFVVHHSLPKSIEGYHQECGRAGRDGQRSSCVLYYSYSDYMRVKHMISQGVIEQSPLASGYNRPSMANSGRILETNTENLLRMVSYCENDVDCRRLLQLLHFGEKFDSVNCRKTCDNCSKIQNLIEKDVTEIAKQLVELVKLTGQQFSSSHILEVYRGSLSQVVKKHRHDSLSLHGAGKNLAKGEVSRVLRHLVTEDFLLENVKKSDVYGSLSSALKVNGSKVSNLYAGSQIIKLRFPSVKASKQGKSGPTPAKGSQTSWKLSPPQMDTSAQPQSEVDVNLSAKLYSALRMLRLVLTKEAGERVMTYHIFGNATLQQISKRIPRTTDELLEINGIGKVKIVKYGDRILETIEATIKEHYKGHKTNSSNDSNDSAKRRRDTIKASNGNFKDGEDDFFQSTGRSKKRILKKQTKCPEVIDYREPDYYEECVDEDLDFDDSNCNIGVNGSNIKIDRNGGGRVLPSWSGL</sequence>
<dbReference type="Gene3D" id="1.10.10.10">
    <property type="entry name" value="Winged helix-like DNA-binding domain superfamily/Winged helix DNA-binding domain"/>
    <property type="match status" value="1"/>
</dbReference>
<dbReference type="GO" id="GO:0043138">
    <property type="term" value="F:3'-5' DNA helicase activity"/>
    <property type="evidence" value="ECO:0007669"/>
    <property type="project" value="UniProtKB-EC"/>
</dbReference>
<comment type="similarity">
    <text evidence="2">Belongs to the helicase family. RecQ subfamily.</text>
</comment>
<accession>A0ABC8U6U9</accession>
<dbReference type="PROSITE" id="PS51194">
    <property type="entry name" value="HELICASE_CTER"/>
    <property type="match status" value="1"/>
</dbReference>
<dbReference type="SUPFAM" id="SSF47819">
    <property type="entry name" value="HRDC-like"/>
    <property type="match status" value="1"/>
</dbReference>
<keyword evidence="8" id="KW-0238">DNA-binding</keyword>
<gene>
    <name evidence="16" type="ORF">ILEXP_LOCUS45505</name>
</gene>
<keyword evidence="17" id="KW-1185">Reference proteome</keyword>
<evidence type="ECO:0000256" key="13">
    <source>
        <dbReference type="SAM" id="MobiDB-lite"/>
    </source>
</evidence>
<dbReference type="SMART" id="SM00956">
    <property type="entry name" value="RQC"/>
    <property type="match status" value="1"/>
</dbReference>
<evidence type="ECO:0000256" key="4">
    <source>
        <dbReference type="ARBA" id="ARBA00022741"/>
    </source>
</evidence>
<dbReference type="InterPro" id="IPR001650">
    <property type="entry name" value="Helicase_C-like"/>
</dbReference>
<dbReference type="GO" id="GO:0016787">
    <property type="term" value="F:hydrolase activity"/>
    <property type="evidence" value="ECO:0007669"/>
    <property type="project" value="UniProtKB-KW"/>
</dbReference>
<dbReference type="Gene3D" id="1.10.150.80">
    <property type="entry name" value="HRDC domain"/>
    <property type="match status" value="1"/>
</dbReference>
<dbReference type="Pfam" id="PF00271">
    <property type="entry name" value="Helicase_C"/>
    <property type="match status" value="1"/>
</dbReference>
<evidence type="ECO:0000256" key="11">
    <source>
        <dbReference type="ARBA" id="ARBA00034617"/>
    </source>
</evidence>
<keyword evidence="7" id="KW-0067">ATP-binding</keyword>
<feature type="domain" description="HRDC" evidence="14">
    <location>
        <begin position="338"/>
        <end position="420"/>
    </location>
</feature>
<evidence type="ECO:0000256" key="1">
    <source>
        <dbReference type="ARBA" id="ARBA00004123"/>
    </source>
</evidence>
<reference evidence="16 17" key="1">
    <citation type="submission" date="2024-02" db="EMBL/GenBank/DDBJ databases">
        <authorList>
            <person name="Vignale AGUSTIN F."/>
            <person name="Sosa J E."/>
            <person name="Modenutti C."/>
        </authorList>
    </citation>
    <scope>NUCLEOTIDE SEQUENCE [LARGE SCALE GENOMIC DNA]</scope>
</reference>
<comment type="caution">
    <text evidence="16">The sequence shown here is derived from an EMBL/GenBank/DDBJ whole genome shotgun (WGS) entry which is preliminary data.</text>
</comment>
<dbReference type="InterPro" id="IPR032284">
    <property type="entry name" value="RecQ_Zn-bd"/>
</dbReference>
<dbReference type="InterPro" id="IPR002121">
    <property type="entry name" value="HRDC_dom"/>
</dbReference>
<evidence type="ECO:0000256" key="3">
    <source>
        <dbReference type="ARBA" id="ARBA00008894"/>
    </source>
</evidence>
<evidence type="ECO:0000256" key="12">
    <source>
        <dbReference type="ARBA" id="ARBA00034808"/>
    </source>
</evidence>
<dbReference type="Proteomes" id="UP001642360">
    <property type="component" value="Unassembled WGS sequence"/>
</dbReference>
<evidence type="ECO:0000256" key="10">
    <source>
        <dbReference type="ARBA" id="ARBA00023242"/>
    </source>
</evidence>
<dbReference type="Gene3D" id="3.40.50.300">
    <property type="entry name" value="P-loop containing nucleotide triphosphate hydrolases"/>
    <property type="match status" value="1"/>
</dbReference>
<feature type="domain" description="Helicase C-terminal" evidence="15">
    <location>
        <begin position="1"/>
        <end position="130"/>
    </location>
</feature>
<dbReference type="CDD" id="cd18794">
    <property type="entry name" value="SF2_C_RecQ"/>
    <property type="match status" value="1"/>
</dbReference>
<evidence type="ECO:0000259" key="15">
    <source>
        <dbReference type="PROSITE" id="PS51194"/>
    </source>
</evidence>
<feature type="region of interest" description="Disordered" evidence="13">
    <location>
        <begin position="418"/>
        <end position="455"/>
    </location>
</feature>
<dbReference type="SUPFAM" id="SSF52540">
    <property type="entry name" value="P-loop containing nucleoside triphosphate hydrolases"/>
    <property type="match status" value="1"/>
</dbReference>
<evidence type="ECO:0000256" key="7">
    <source>
        <dbReference type="ARBA" id="ARBA00022840"/>
    </source>
</evidence>
<keyword evidence="10" id="KW-0539">Nucleus</keyword>
<dbReference type="InterPro" id="IPR018982">
    <property type="entry name" value="RQC_domain"/>
</dbReference>
<dbReference type="InterPro" id="IPR010997">
    <property type="entry name" value="HRDC-like_sf"/>
</dbReference>
<dbReference type="InterPro" id="IPR036388">
    <property type="entry name" value="WH-like_DNA-bd_sf"/>
</dbReference>
<evidence type="ECO:0000256" key="8">
    <source>
        <dbReference type="ARBA" id="ARBA00023125"/>
    </source>
</evidence>
<comment type="similarity">
    <text evidence="3">Belongs to the disease resistance NB-LRR family.</text>
</comment>
<evidence type="ECO:0000256" key="6">
    <source>
        <dbReference type="ARBA" id="ARBA00022806"/>
    </source>
</evidence>
<dbReference type="SMART" id="SM00341">
    <property type="entry name" value="HRDC"/>
    <property type="match status" value="1"/>
</dbReference>
<evidence type="ECO:0000313" key="16">
    <source>
        <dbReference type="EMBL" id="CAK9175695.1"/>
    </source>
</evidence>
<evidence type="ECO:0000313" key="17">
    <source>
        <dbReference type="Proteomes" id="UP001642360"/>
    </source>
</evidence>